<reference evidence="1 2" key="1">
    <citation type="submission" date="2022-07" db="EMBL/GenBank/DDBJ databases">
        <title>Methylomonas rivi sp. nov., Methylomonas rosea sp. nov., Methylomonas aureus sp. nov. and Methylomonas subterranea sp. nov., four novel methanotrophs isolated from a freshwater creek and the deep terrestrial subsurface.</title>
        <authorList>
            <person name="Abin C."/>
            <person name="Sankaranarayanan K."/>
            <person name="Garner C."/>
            <person name="Sindelar R."/>
            <person name="Kotary K."/>
            <person name="Garner R."/>
            <person name="Barclay S."/>
            <person name="Lawson P."/>
            <person name="Krumholz L."/>
        </authorList>
    </citation>
    <scope>NUCLEOTIDE SEQUENCE [LARGE SCALE GENOMIC DNA]</scope>
    <source>
        <strain evidence="1 2">WSC-6</strain>
    </source>
</reference>
<protein>
    <submittedName>
        <fullName evidence="1">TRAFs-binding domain-containing protein</fullName>
    </submittedName>
</protein>
<organism evidence="1 2">
    <name type="scientific">Methylomonas rivi</name>
    <dbReference type="NCBI Taxonomy" id="2952226"/>
    <lineage>
        <taxon>Bacteria</taxon>
        <taxon>Pseudomonadati</taxon>
        <taxon>Pseudomonadota</taxon>
        <taxon>Gammaproteobacteria</taxon>
        <taxon>Methylococcales</taxon>
        <taxon>Methylococcaceae</taxon>
        <taxon>Methylomonas</taxon>
    </lineage>
</organism>
<dbReference type="RefSeq" id="WP_256617002.1">
    <property type="nucleotide sequence ID" value="NZ_JANIBK010000182.1"/>
</dbReference>
<keyword evidence="2" id="KW-1185">Reference proteome</keyword>
<evidence type="ECO:0000313" key="1">
    <source>
        <dbReference type="EMBL" id="MCQ8130582.1"/>
    </source>
</evidence>
<dbReference type="EMBL" id="JANIBK010000182">
    <property type="protein sequence ID" value="MCQ8130582.1"/>
    <property type="molecule type" value="Genomic_DNA"/>
</dbReference>
<dbReference type="Proteomes" id="UP001524586">
    <property type="component" value="Unassembled WGS sequence"/>
</dbReference>
<sequence>MADQQKTCFVVMGFGVKTDYHTSRDLDLDKSYKYIIKKAVEDAGLKCIRADEIPHSGTIDVPMYEQLLKADVVLADLSTANCNAIYELGVRHALRPRTTIIIAEEQFANPFDVNHLLIRRYRHDGKVLDIEEVDRFRQLLKQAIIDIVDAEQNDSPVYTFLNNLEPPSERIAPTVKASATVSAAAAETPLAPESVNPAASELLQQAIEAKKNSDFLLAKALYTSLHKLSPRQSQWVQQLALATYKAKYPDPLNALLEAKQILQTLQPEAANNAETLGIWGAIHKRLFDINRNRADLDTAIGAYEKGYRLQNDYYNGINWAFLLNVRASLTQDRAEAITDFMLARRTREDVLKIADAKFAELKAIKDVEDDDDRYWVLATKAEAWVGLGNDAEAEKCLQQAKPYAEYWMCESSKQQIDALRQLLQNSPLNGL</sequence>
<dbReference type="Pfam" id="PF20308">
    <property type="entry name" value="TPR-S"/>
    <property type="match status" value="1"/>
</dbReference>
<accession>A0ABT1U9P0</accession>
<dbReference type="Gene3D" id="1.25.40.10">
    <property type="entry name" value="Tetratricopeptide repeat domain"/>
    <property type="match status" value="1"/>
</dbReference>
<proteinExistence type="predicted"/>
<comment type="caution">
    <text evidence="1">The sequence shown here is derived from an EMBL/GenBank/DDBJ whole genome shotgun (WGS) entry which is preliminary data.</text>
</comment>
<evidence type="ECO:0000313" key="2">
    <source>
        <dbReference type="Proteomes" id="UP001524586"/>
    </source>
</evidence>
<gene>
    <name evidence="1" type="ORF">NP596_19130</name>
</gene>
<name>A0ABT1U9P0_9GAMM</name>
<dbReference type="InterPro" id="IPR046880">
    <property type="entry name" value="TPR-S"/>
</dbReference>
<dbReference type="InterPro" id="IPR011990">
    <property type="entry name" value="TPR-like_helical_dom_sf"/>
</dbReference>